<organism evidence="3 4">
    <name type="scientific">Paenibacillus phytohabitans</name>
    <dbReference type="NCBI Taxonomy" id="2654978"/>
    <lineage>
        <taxon>Bacteria</taxon>
        <taxon>Bacillati</taxon>
        <taxon>Bacillota</taxon>
        <taxon>Bacilli</taxon>
        <taxon>Bacillales</taxon>
        <taxon>Paenibacillaceae</taxon>
        <taxon>Paenibacillus</taxon>
    </lineage>
</organism>
<evidence type="ECO:0000313" key="3">
    <source>
        <dbReference type="EMBL" id="NOU79643.1"/>
    </source>
</evidence>
<dbReference type="InterPro" id="IPR002933">
    <property type="entry name" value="Peptidase_M20"/>
</dbReference>
<dbReference type="EMBL" id="WHOB01000029">
    <property type="protein sequence ID" value="NOU79643.1"/>
    <property type="molecule type" value="Genomic_DNA"/>
</dbReference>
<dbReference type="PIRSF" id="PIRSF001235">
    <property type="entry name" value="Amidase_carbamoylase"/>
    <property type="match status" value="1"/>
</dbReference>
<dbReference type="EC" id="3.5.-.-" evidence="3"/>
<dbReference type="Gene3D" id="3.40.630.10">
    <property type="entry name" value="Zn peptidases"/>
    <property type="match status" value="2"/>
</dbReference>
<dbReference type="InterPro" id="IPR036264">
    <property type="entry name" value="Bact_exopeptidase_dim_dom"/>
</dbReference>
<dbReference type="NCBIfam" id="TIGR01879">
    <property type="entry name" value="hydantase"/>
    <property type="match status" value="1"/>
</dbReference>
<dbReference type="SUPFAM" id="SSF53187">
    <property type="entry name" value="Zn-dependent exopeptidases"/>
    <property type="match status" value="2"/>
</dbReference>
<keyword evidence="4" id="KW-1185">Reference proteome</keyword>
<dbReference type="PANTHER" id="PTHR32494:SF5">
    <property type="entry name" value="ALLANTOATE AMIDOHYDROLASE"/>
    <property type="match status" value="1"/>
</dbReference>
<sequence>MRALRINAERLQNNIRELARFGQNEQTGGLDRTTFTEAELAARQWLKSKLLDLQLRVRVDEAANIWATRRGAGQWTVSGDSEVMECPEVSEDLEVSGVPDGQRISDQSGNLAAASSFGASGRARESLPVIAFGSHIDTVPNGGKYDGALGVLLALEVMNVLEENKISTRHPLELVSFSAEEPNPFGLSTFGSRAVAGKLSRGDLAGVRNDQGQLLTEALRRAGGDPEHFEQCRRDPEALAAFLEVHIEQGKRLLDRGIPVGIVTAITGIYREEITVTGEANHAGTTLMQDRKDALMGASEMMLAFEAVCRKHQADEAVGTIGRISNEPNAANIIPEKVLFHLEARGADRQHVQEMIEDWSQQAEGIARSRGLRLERRLILDQAPQPMDARVIDVSAAQAEALGIPVLQLGSMAGHDATHMASLTRAGMLFVPSLGGKSHCPEEESRIADIEKAGNVLLQSILALDEQLSR</sequence>
<dbReference type="RefSeq" id="WP_171717495.1">
    <property type="nucleotide sequence ID" value="NZ_WHOB01000029.1"/>
</dbReference>
<dbReference type="PROSITE" id="PS00758">
    <property type="entry name" value="ARGE_DAPE_CPG2_1"/>
    <property type="match status" value="1"/>
</dbReference>
<gene>
    <name evidence="3" type="ORF">GC101_12230</name>
</gene>
<dbReference type="Pfam" id="PF01546">
    <property type="entry name" value="Peptidase_M20"/>
    <property type="match status" value="1"/>
</dbReference>
<reference evidence="3 4" key="1">
    <citation type="submission" date="2019-10" db="EMBL/GenBank/DDBJ databases">
        <title>Description of Paenibacillus terricola sp. nov.</title>
        <authorList>
            <person name="Carlier A."/>
            <person name="Qi S."/>
        </authorList>
    </citation>
    <scope>NUCLEOTIDE SEQUENCE [LARGE SCALE GENOMIC DNA]</scope>
    <source>
        <strain evidence="3 4">LMG 31459</strain>
    </source>
</reference>
<accession>A0ABX1YIE2</accession>
<dbReference type="PANTHER" id="PTHR32494">
    <property type="entry name" value="ALLANTOATE DEIMINASE-RELATED"/>
    <property type="match status" value="1"/>
</dbReference>
<dbReference type="GO" id="GO:0016787">
    <property type="term" value="F:hydrolase activity"/>
    <property type="evidence" value="ECO:0007669"/>
    <property type="project" value="UniProtKB-KW"/>
</dbReference>
<proteinExistence type="inferred from homology"/>
<dbReference type="SUPFAM" id="SSF55031">
    <property type="entry name" value="Bacterial exopeptidase dimerisation domain"/>
    <property type="match status" value="1"/>
</dbReference>
<dbReference type="InterPro" id="IPR010158">
    <property type="entry name" value="Amidase_Cbmase"/>
</dbReference>
<dbReference type="CDD" id="cd03884">
    <property type="entry name" value="M20_bAS"/>
    <property type="match status" value="1"/>
</dbReference>
<name>A0ABX1YIE2_9BACL</name>
<dbReference type="InterPro" id="IPR001261">
    <property type="entry name" value="ArgE/DapE_CS"/>
</dbReference>
<evidence type="ECO:0000256" key="2">
    <source>
        <dbReference type="ARBA" id="ARBA00022801"/>
    </source>
</evidence>
<dbReference type="Gene3D" id="3.30.70.360">
    <property type="match status" value="1"/>
</dbReference>
<comment type="caution">
    <text evidence="3">The sequence shown here is derived from an EMBL/GenBank/DDBJ whole genome shotgun (WGS) entry which is preliminary data.</text>
</comment>
<dbReference type="Proteomes" id="UP000596857">
    <property type="component" value="Unassembled WGS sequence"/>
</dbReference>
<protein>
    <submittedName>
        <fullName evidence="3">Hydantoinase/carbamoylase family amidase</fullName>
        <ecNumber evidence="3">3.5.-.-</ecNumber>
    </submittedName>
</protein>
<evidence type="ECO:0000313" key="4">
    <source>
        <dbReference type="Proteomes" id="UP000596857"/>
    </source>
</evidence>
<keyword evidence="2 3" id="KW-0378">Hydrolase</keyword>
<evidence type="ECO:0000256" key="1">
    <source>
        <dbReference type="ARBA" id="ARBA00006153"/>
    </source>
</evidence>
<comment type="similarity">
    <text evidence="1">Belongs to the peptidase M20 family.</text>
</comment>